<dbReference type="InterPro" id="IPR035965">
    <property type="entry name" value="PAS-like_dom_sf"/>
</dbReference>
<dbReference type="Pfam" id="PF13426">
    <property type="entry name" value="PAS_9"/>
    <property type="match status" value="2"/>
</dbReference>
<dbReference type="PROSITE" id="PS50110">
    <property type="entry name" value="RESPONSE_REGULATORY"/>
    <property type="match status" value="1"/>
</dbReference>
<dbReference type="InterPro" id="IPR004358">
    <property type="entry name" value="Sig_transdc_His_kin-like_C"/>
</dbReference>
<feature type="domain" description="Response regulatory" evidence="9">
    <location>
        <begin position="612"/>
        <end position="725"/>
    </location>
</feature>
<keyword evidence="4" id="KW-0808">Transferase</keyword>
<dbReference type="GO" id="GO:0009927">
    <property type="term" value="F:histidine phosphotransfer kinase activity"/>
    <property type="evidence" value="ECO:0007669"/>
    <property type="project" value="TreeGrafter"/>
</dbReference>
<dbReference type="NCBIfam" id="TIGR00229">
    <property type="entry name" value="sensory_box"/>
    <property type="match status" value="2"/>
</dbReference>
<dbReference type="InterPro" id="IPR001789">
    <property type="entry name" value="Sig_transdc_resp-reg_receiver"/>
</dbReference>
<dbReference type="Gene3D" id="3.30.565.10">
    <property type="entry name" value="Histidine kinase-like ATPase, C-terminal domain"/>
    <property type="match status" value="1"/>
</dbReference>
<name>A0A519BLT7_9DELT</name>
<keyword evidence="5" id="KW-0418">Kinase</keyword>
<dbReference type="SUPFAM" id="SSF47384">
    <property type="entry name" value="Homodimeric domain of signal transducing histidine kinase"/>
    <property type="match status" value="1"/>
</dbReference>
<evidence type="ECO:0000259" key="8">
    <source>
        <dbReference type="PROSITE" id="PS50109"/>
    </source>
</evidence>
<gene>
    <name evidence="11" type="ORF">EVG15_06995</name>
</gene>
<dbReference type="InterPro" id="IPR001610">
    <property type="entry name" value="PAC"/>
</dbReference>
<dbReference type="AlphaFoldDB" id="A0A519BLT7"/>
<evidence type="ECO:0000313" key="11">
    <source>
        <dbReference type="EMBL" id="RZD18199.1"/>
    </source>
</evidence>
<dbReference type="SMART" id="SM00387">
    <property type="entry name" value="HATPase_c"/>
    <property type="match status" value="1"/>
</dbReference>
<dbReference type="InterPro" id="IPR005467">
    <property type="entry name" value="His_kinase_dom"/>
</dbReference>
<dbReference type="Pfam" id="PF00512">
    <property type="entry name" value="HisKA"/>
    <property type="match status" value="1"/>
</dbReference>
<dbReference type="InterPro" id="IPR003661">
    <property type="entry name" value="HisK_dim/P_dom"/>
</dbReference>
<feature type="modified residue" description="4-aspartylphosphate" evidence="6">
    <location>
        <position position="661"/>
    </location>
</feature>
<dbReference type="GO" id="GO:0000155">
    <property type="term" value="F:phosphorelay sensor kinase activity"/>
    <property type="evidence" value="ECO:0007669"/>
    <property type="project" value="InterPro"/>
</dbReference>
<sequence>MENQPDKPDKRVTGMADYIKRVLEHDFKYLPDVPDIPDKELSAYIKALAKEYRDSLLRAEETVRSIKAVEEENENLIARQNVVLNNSLVGITMVRNRIFVQVNKKMAELFGYDSPDDMIGKSSRIVYASEEDFNKVGNNAYSTLSEGKEYRLEYIAKRKDGSEFWCLLSGKSINSYDGAVSSDSVWVFQDITKEKEMMRSLSEAQARLSRAKDTYVAILNNSLVGIILLNKRHIVQANKKMAELFGYDSPEEMLGNLTRILYRSDEDFEEIGKIVYSDLAEGKEARLELLGKRKDGSEFWCLLTGKSVSSDEMEDADSVWIYQDISKEKEIDMMKTDFISTVSHELRTPLTSVMGFANIIRKKFKDSIMPLLDIEDKKTKKTADQIESNLDIIVSEGQRLTTLINDVLDIAKMEAGKIDWKDENFAVKDVIDHAIAATVSLLEQKGLNMITDIENNLPEISGDKDRFIQVIINLISNAVKFMDSGDITIRAKIEKGSIVVSVTDQGIGISKENADKVFEKFKQVGDTLTDKPQGTGLGLPICKQIIGHYGGKIWVDSEEGKGSAFCFTVPYTSSEHSDNKIDGVSKIDLKSFIGKLNENAWTVSEAGMLEKSILIVDDDPGIRELLKQELENAGYITDQAVDGIEALSKVKQKKYNLIILDVMMPGLSGFDLSAVLKSNPDTMSIPIMILSMMEDRKRGNEVGADKYLTKGIDSQNLLKEVDQLISMGSSKRKVMIIDKDKSIFNLLTDVMREKGYTVMGISSKADADYIAKIKTEQPNIIIIDEFVAHEENIIKALKAADISGNMLTFIIIGKDAQKINEA</sequence>
<dbReference type="SMART" id="SM00388">
    <property type="entry name" value="HisKA"/>
    <property type="match status" value="1"/>
</dbReference>
<evidence type="ECO:0000256" key="3">
    <source>
        <dbReference type="ARBA" id="ARBA00022553"/>
    </source>
</evidence>
<evidence type="ECO:0000256" key="4">
    <source>
        <dbReference type="ARBA" id="ARBA00022679"/>
    </source>
</evidence>
<feature type="domain" description="Histidine kinase" evidence="8">
    <location>
        <begin position="341"/>
        <end position="573"/>
    </location>
</feature>
<dbReference type="PROSITE" id="PS50109">
    <property type="entry name" value="HIS_KIN"/>
    <property type="match status" value="1"/>
</dbReference>
<evidence type="ECO:0000256" key="5">
    <source>
        <dbReference type="ARBA" id="ARBA00022777"/>
    </source>
</evidence>
<dbReference type="Gene3D" id="3.30.450.20">
    <property type="entry name" value="PAS domain"/>
    <property type="match status" value="2"/>
</dbReference>
<dbReference type="FunFam" id="3.30.565.10:FF:000010">
    <property type="entry name" value="Sensor histidine kinase RcsC"/>
    <property type="match status" value="1"/>
</dbReference>
<evidence type="ECO:0000256" key="2">
    <source>
        <dbReference type="ARBA" id="ARBA00012438"/>
    </source>
</evidence>
<proteinExistence type="predicted"/>
<comment type="caution">
    <text evidence="11">The sequence shown here is derived from an EMBL/GenBank/DDBJ whole genome shotgun (WGS) entry which is preliminary data.</text>
</comment>
<dbReference type="SUPFAM" id="SSF55785">
    <property type="entry name" value="PYP-like sensor domain (PAS domain)"/>
    <property type="match status" value="2"/>
</dbReference>
<dbReference type="InterPro" id="IPR003594">
    <property type="entry name" value="HATPase_dom"/>
</dbReference>
<evidence type="ECO:0000256" key="6">
    <source>
        <dbReference type="PROSITE-ProRule" id="PRU00169"/>
    </source>
</evidence>
<dbReference type="SUPFAM" id="SSF55874">
    <property type="entry name" value="ATPase domain of HSP90 chaperone/DNA topoisomerase II/histidine kinase"/>
    <property type="match status" value="1"/>
</dbReference>
<dbReference type="Gene3D" id="1.10.287.130">
    <property type="match status" value="1"/>
</dbReference>
<dbReference type="PROSITE" id="PS50113">
    <property type="entry name" value="PAC"/>
    <property type="match status" value="1"/>
</dbReference>
<dbReference type="SMART" id="SM00091">
    <property type="entry name" value="PAS"/>
    <property type="match status" value="2"/>
</dbReference>
<dbReference type="CDD" id="cd00082">
    <property type="entry name" value="HisKA"/>
    <property type="match status" value="1"/>
</dbReference>
<dbReference type="InterPro" id="IPR036890">
    <property type="entry name" value="HATPase_C_sf"/>
</dbReference>
<dbReference type="InterPro" id="IPR000700">
    <property type="entry name" value="PAS-assoc_C"/>
</dbReference>
<feature type="coiled-coil region" evidence="7">
    <location>
        <begin position="59"/>
        <end position="86"/>
    </location>
</feature>
<dbReference type="Pfam" id="PF00072">
    <property type="entry name" value="Response_reg"/>
    <property type="match status" value="1"/>
</dbReference>
<dbReference type="InterPro" id="IPR036097">
    <property type="entry name" value="HisK_dim/P_sf"/>
</dbReference>
<dbReference type="PANTHER" id="PTHR43047:SF72">
    <property type="entry name" value="OSMOSENSING HISTIDINE PROTEIN KINASE SLN1"/>
    <property type="match status" value="1"/>
</dbReference>
<dbReference type="Gene3D" id="3.40.50.2300">
    <property type="match status" value="1"/>
</dbReference>
<dbReference type="Pfam" id="PF02518">
    <property type="entry name" value="HATPase_c"/>
    <property type="match status" value="1"/>
</dbReference>
<evidence type="ECO:0000256" key="1">
    <source>
        <dbReference type="ARBA" id="ARBA00000085"/>
    </source>
</evidence>
<evidence type="ECO:0000256" key="7">
    <source>
        <dbReference type="SAM" id="Coils"/>
    </source>
</evidence>
<evidence type="ECO:0000313" key="12">
    <source>
        <dbReference type="Proteomes" id="UP000319296"/>
    </source>
</evidence>
<keyword evidence="7" id="KW-0175">Coiled coil</keyword>
<dbReference type="EC" id="2.7.13.3" evidence="2"/>
<dbReference type="SUPFAM" id="SSF52172">
    <property type="entry name" value="CheY-like"/>
    <property type="match status" value="1"/>
</dbReference>
<dbReference type="Proteomes" id="UP000319296">
    <property type="component" value="Unassembled WGS sequence"/>
</dbReference>
<reference evidence="11 12" key="1">
    <citation type="journal article" date="2019" name="ISME J.">
        <title>Insights into ecological role of a new deltaproteobacterial order Candidatus Acidulodesulfobacterales by metagenomics and metatranscriptomics.</title>
        <authorList>
            <person name="Tan S."/>
            <person name="Liu J."/>
            <person name="Fang Y."/>
            <person name="Hedlund B.P."/>
            <person name="Lian Z.H."/>
            <person name="Huang L.Y."/>
            <person name="Li J.T."/>
            <person name="Huang L.N."/>
            <person name="Li W.J."/>
            <person name="Jiang H.C."/>
            <person name="Dong H.L."/>
            <person name="Shu W.S."/>
        </authorList>
    </citation>
    <scope>NUCLEOTIDE SEQUENCE [LARGE SCALE GENOMIC DNA]</scope>
    <source>
        <strain evidence="11">AP1</strain>
    </source>
</reference>
<evidence type="ECO:0000259" key="9">
    <source>
        <dbReference type="PROSITE" id="PS50110"/>
    </source>
</evidence>
<dbReference type="EMBL" id="SGBB01000012">
    <property type="protein sequence ID" value="RZD18199.1"/>
    <property type="molecule type" value="Genomic_DNA"/>
</dbReference>
<feature type="coiled-coil region" evidence="7">
    <location>
        <begin position="194"/>
        <end position="221"/>
    </location>
</feature>
<keyword evidence="3 6" id="KW-0597">Phosphoprotein</keyword>
<dbReference type="CDD" id="cd00130">
    <property type="entry name" value="PAS"/>
    <property type="match status" value="2"/>
</dbReference>
<evidence type="ECO:0000259" key="10">
    <source>
        <dbReference type="PROSITE" id="PS50113"/>
    </source>
</evidence>
<dbReference type="PANTHER" id="PTHR43047">
    <property type="entry name" value="TWO-COMPONENT HISTIDINE PROTEIN KINASE"/>
    <property type="match status" value="1"/>
</dbReference>
<comment type="catalytic activity">
    <reaction evidence="1">
        <text>ATP + protein L-histidine = ADP + protein N-phospho-L-histidine.</text>
        <dbReference type="EC" id="2.7.13.3"/>
    </reaction>
</comment>
<protein>
    <recommendedName>
        <fullName evidence="2">histidine kinase</fullName>
        <ecNumber evidence="2">2.7.13.3</ecNumber>
    </recommendedName>
</protein>
<dbReference type="InterPro" id="IPR011006">
    <property type="entry name" value="CheY-like_superfamily"/>
</dbReference>
<dbReference type="PRINTS" id="PR00344">
    <property type="entry name" value="BCTRLSENSOR"/>
</dbReference>
<dbReference type="CDD" id="cd16922">
    <property type="entry name" value="HATPase_EvgS-ArcB-TorS-like"/>
    <property type="match status" value="1"/>
</dbReference>
<dbReference type="GO" id="GO:0005886">
    <property type="term" value="C:plasma membrane"/>
    <property type="evidence" value="ECO:0007669"/>
    <property type="project" value="TreeGrafter"/>
</dbReference>
<dbReference type="SMART" id="SM00448">
    <property type="entry name" value="REC"/>
    <property type="match status" value="1"/>
</dbReference>
<feature type="domain" description="PAC" evidence="10">
    <location>
        <begin position="150"/>
        <end position="203"/>
    </location>
</feature>
<dbReference type="InterPro" id="IPR000014">
    <property type="entry name" value="PAS"/>
</dbReference>
<accession>A0A519BLT7</accession>
<dbReference type="SMART" id="SM00086">
    <property type="entry name" value="PAC"/>
    <property type="match status" value="2"/>
</dbReference>
<organism evidence="11 12">
    <name type="scientific">Candidatus Acididesulfobacter diazotrophicus</name>
    <dbReference type="NCBI Taxonomy" id="2597226"/>
    <lineage>
        <taxon>Bacteria</taxon>
        <taxon>Deltaproteobacteria</taxon>
        <taxon>Candidatus Acidulodesulfobacterales</taxon>
        <taxon>Candidatus Acididesulfobacter</taxon>
    </lineage>
</organism>